<reference evidence="1" key="1">
    <citation type="journal article" date="2023" name="Mol. Ecol. Resour.">
        <title>Chromosome-level genome assembly of a triploid poplar Populus alba 'Berolinensis'.</title>
        <authorList>
            <person name="Chen S."/>
            <person name="Yu Y."/>
            <person name="Wang X."/>
            <person name="Wang S."/>
            <person name="Zhang T."/>
            <person name="Zhou Y."/>
            <person name="He R."/>
            <person name="Meng N."/>
            <person name="Wang Y."/>
            <person name="Liu W."/>
            <person name="Liu Z."/>
            <person name="Liu J."/>
            <person name="Guo Q."/>
            <person name="Huang H."/>
            <person name="Sederoff R.R."/>
            <person name="Wang G."/>
            <person name="Qu G."/>
            <person name="Chen S."/>
        </authorList>
    </citation>
    <scope>NUCLEOTIDE SEQUENCE</scope>
    <source>
        <strain evidence="1">SC-2020</strain>
    </source>
</reference>
<dbReference type="Proteomes" id="UP001164929">
    <property type="component" value="Chromosome 5"/>
</dbReference>
<name>A0AAD6QTK0_9ROSI</name>
<accession>A0AAD6QTK0</accession>
<proteinExistence type="predicted"/>
<evidence type="ECO:0000313" key="1">
    <source>
        <dbReference type="EMBL" id="KAJ6996187.1"/>
    </source>
</evidence>
<keyword evidence="2" id="KW-1185">Reference proteome</keyword>
<sequence>MVHDINNSVLEFDSHKQSFFIHTKVLNLFSVCYILNLSPKTWFLTGLQKGLLERQARIICHDTPRWKTRKKRK</sequence>
<organism evidence="1 2">
    <name type="scientific">Populus alba x Populus x berolinensis</name>
    <dbReference type="NCBI Taxonomy" id="444605"/>
    <lineage>
        <taxon>Eukaryota</taxon>
        <taxon>Viridiplantae</taxon>
        <taxon>Streptophyta</taxon>
        <taxon>Embryophyta</taxon>
        <taxon>Tracheophyta</taxon>
        <taxon>Spermatophyta</taxon>
        <taxon>Magnoliopsida</taxon>
        <taxon>eudicotyledons</taxon>
        <taxon>Gunneridae</taxon>
        <taxon>Pentapetalae</taxon>
        <taxon>rosids</taxon>
        <taxon>fabids</taxon>
        <taxon>Malpighiales</taxon>
        <taxon>Salicaceae</taxon>
        <taxon>Saliceae</taxon>
        <taxon>Populus</taxon>
    </lineage>
</organism>
<protein>
    <submittedName>
        <fullName evidence="1">Uncharacterized protein</fullName>
    </submittedName>
</protein>
<evidence type="ECO:0000313" key="2">
    <source>
        <dbReference type="Proteomes" id="UP001164929"/>
    </source>
</evidence>
<comment type="caution">
    <text evidence="1">The sequence shown here is derived from an EMBL/GenBank/DDBJ whole genome shotgun (WGS) entry which is preliminary data.</text>
</comment>
<dbReference type="AlphaFoldDB" id="A0AAD6QTK0"/>
<dbReference type="EMBL" id="JAQIZT010000005">
    <property type="protein sequence ID" value="KAJ6996187.1"/>
    <property type="molecule type" value="Genomic_DNA"/>
</dbReference>
<gene>
    <name evidence="1" type="ORF">NC653_012935</name>
</gene>